<dbReference type="PANTHER" id="PTHR14097">
    <property type="entry name" value="OXIDOREDUCTASE HTATIP2"/>
    <property type="match status" value="1"/>
</dbReference>
<evidence type="ECO:0000259" key="1">
    <source>
        <dbReference type="Pfam" id="PF13460"/>
    </source>
</evidence>
<dbReference type="OrthoDB" id="9798632at2"/>
<dbReference type="eggNOG" id="COG0702">
    <property type="taxonomic scope" value="Bacteria"/>
</dbReference>
<keyword evidence="3" id="KW-1185">Reference proteome</keyword>
<gene>
    <name evidence="2" type="ORF">ADIARSV_3778</name>
</gene>
<evidence type="ECO:0000313" key="2">
    <source>
        <dbReference type="EMBL" id="EOR93063.1"/>
    </source>
</evidence>
<dbReference type="EMBL" id="AQPN01000132">
    <property type="protein sequence ID" value="EOR93063.1"/>
    <property type="molecule type" value="Genomic_DNA"/>
</dbReference>
<protein>
    <submittedName>
        <fullName evidence="2">Nucleoside-diphosphate-sugar epimerase</fullName>
    </submittedName>
</protein>
<dbReference type="AlphaFoldDB" id="R9GMV8"/>
<dbReference type="SUPFAM" id="SSF51735">
    <property type="entry name" value="NAD(P)-binding Rossmann-fold domains"/>
    <property type="match status" value="1"/>
</dbReference>
<accession>R9GMV8</accession>
<dbReference type="Gene3D" id="3.40.50.720">
    <property type="entry name" value="NAD(P)-binding Rossmann-like Domain"/>
    <property type="match status" value="1"/>
</dbReference>
<dbReference type="PANTHER" id="PTHR14097:SF7">
    <property type="entry name" value="OXIDOREDUCTASE HTATIP2"/>
    <property type="match status" value="1"/>
</dbReference>
<dbReference type="STRING" id="1150600.ADIARSV_3778"/>
<dbReference type="Pfam" id="PF13460">
    <property type="entry name" value="NAD_binding_10"/>
    <property type="match status" value="1"/>
</dbReference>
<proteinExistence type="predicted"/>
<sequence>MKKVIVVGGSGLIGSHLIQSLLHEDRIEEVVALVRKPLDLIHAKLKQHIVSFDNPGSFTELIYGDAVFCCLGSTVKKTPDLAVYRKIDYDYPLLLAEIASEHLVPQFHLISSIGADSQSVTFYTKTKGELEDHIKALKFKSQHIYQPSLLDGDRKEARPTEKIMISVMRFINPILLGPLKKYRSIKVKTIANAMVIQTLKNLEGTFTYPSDKIKELI</sequence>
<comment type="caution">
    <text evidence="2">The sequence shown here is derived from an EMBL/GenBank/DDBJ whole genome shotgun (WGS) entry which is preliminary data.</text>
</comment>
<dbReference type="InterPro" id="IPR036291">
    <property type="entry name" value="NAD(P)-bd_dom_sf"/>
</dbReference>
<dbReference type="InterPro" id="IPR016040">
    <property type="entry name" value="NAD(P)-bd_dom"/>
</dbReference>
<evidence type="ECO:0000313" key="3">
    <source>
        <dbReference type="Proteomes" id="UP000014174"/>
    </source>
</evidence>
<feature type="domain" description="NAD(P)-binding" evidence="1">
    <location>
        <begin position="8"/>
        <end position="139"/>
    </location>
</feature>
<dbReference type="RefSeq" id="WP_016197003.1">
    <property type="nucleotide sequence ID" value="NZ_AQPN01000132.1"/>
</dbReference>
<organism evidence="2 3">
    <name type="scientific">Arcticibacter svalbardensis MN12-7</name>
    <dbReference type="NCBI Taxonomy" id="1150600"/>
    <lineage>
        <taxon>Bacteria</taxon>
        <taxon>Pseudomonadati</taxon>
        <taxon>Bacteroidota</taxon>
        <taxon>Sphingobacteriia</taxon>
        <taxon>Sphingobacteriales</taxon>
        <taxon>Sphingobacteriaceae</taxon>
        <taxon>Arcticibacter</taxon>
    </lineage>
</organism>
<dbReference type="PATRIC" id="fig|1150600.3.peg.3745"/>
<name>R9GMV8_9SPHI</name>
<dbReference type="Proteomes" id="UP000014174">
    <property type="component" value="Unassembled WGS sequence"/>
</dbReference>
<reference evidence="2 3" key="1">
    <citation type="journal article" date="2013" name="Genome Announc.">
        <title>Draft Genome Sequence of Arcticibacter svalbardensis Strain MN12-7T, a Member of the Family Sphingobacteriaceae Isolated from an Arctic Soil Sample.</title>
        <authorList>
            <person name="Shivaji S."/>
            <person name="Ara S."/>
            <person name="Prasad S."/>
            <person name="Manasa B.P."/>
            <person name="Begum Z."/>
            <person name="Singh A."/>
            <person name="Kumar Pinnaka A."/>
        </authorList>
    </citation>
    <scope>NUCLEOTIDE SEQUENCE [LARGE SCALE GENOMIC DNA]</scope>
    <source>
        <strain evidence="2 3">MN12-7</strain>
    </source>
</reference>